<sequence length="788" mass="82697">MSSVITGPNGLHVPTGLDVPALAAQLGGTGAPLPWEELTWPEAEAAVAGRDAVVIPVGATEQHGPHLPLAVDTRICEAVALGVSALTGVPVLPPLSFGVSASHGGFAGTVALRPETLIAVVEDVIDSLYDCGVRQFVLLNGHIWNNGALDVSAEKLRVRHRDARVRALGYVTMYPGPEVDGHVTYGRALMHANYFETSVMLHLAPGLVRMERAVSHVDVDSFWDYRMDQVSETGVWGRDVTEADAEHGREEFDRCVLTTARASPPPSASPGPARSTAPAHRPDTTAPLPLRVPGRATTDKENTLDPSTTLPRLPECEPMLVGGDWTTGVSTRRIPVLDPATGERLTTIAQAGAEDVDAAVAAASAAHRDGRWRALPPRDRRDVLLRLADLVERDAEELAVLDTLDNGKAIERARGDVDLGLQAVRHFAGTPTRLTGTVHAAGPGRHVYSVREPVGVVAAVLPWNFPFMIAAWKLAPALAAGCTVVVKPAEQTPLTALRLAALCLEAGVPEGVVNVVTGDGRTGAALVGHPGVAKVSFTGSTEVGRMIMASAAPSVKRLTLELGGKSANIVFADADLDAAVPAAVRAVFGHSGQMCTAGSRLLVQRAVLKEFLGRMVPAVEALRIGPGLSGGVNIGPLVSREQFDRVTGYVELGRAEGASVAVGGESLPGPGWFVRPTVFTDVTPDMRIAREEIFGPVAAVLPFDTEEEAIALANDSQYGLAAGVWTTNLSRAHRTAAALEAGTVWVNTYNEFDPAVAFGGVKQSGLGRDLGDAAAEGFTELKSVTMAL</sequence>
<proteinExistence type="inferred from homology"/>
<dbReference type="InterPro" id="IPR024087">
    <property type="entry name" value="Creatininase-like_sf"/>
</dbReference>
<feature type="domain" description="Aldehyde dehydrogenase" evidence="6">
    <location>
        <begin position="325"/>
        <end position="784"/>
    </location>
</feature>
<keyword evidence="1 4" id="KW-0560">Oxidoreductase</keyword>
<dbReference type="Pfam" id="PF02633">
    <property type="entry name" value="Creatininase"/>
    <property type="match status" value="1"/>
</dbReference>
<protein>
    <submittedName>
        <fullName evidence="7">Aldehyde dehydrogenase family protein</fullName>
    </submittedName>
</protein>
<feature type="active site" evidence="3">
    <location>
        <position position="561"/>
    </location>
</feature>
<dbReference type="Gene3D" id="3.40.605.10">
    <property type="entry name" value="Aldehyde Dehydrogenase, Chain A, domain 1"/>
    <property type="match status" value="1"/>
</dbReference>
<dbReference type="Gene3D" id="3.40.50.10310">
    <property type="entry name" value="Creatininase"/>
    <property type="match status" value="1"/>
</dbReference>
<dbReference type="SUPFAM" id="SSF102215">
    <property type="entry name" value="Creatininase"/>
    <property type="match status" value="1"/>
</dbReference>
<comment type="similarity">
    <text evidence="2">Belongs to the creatininase superfamily.</text>
</comment>
<feature type="region of interest" description="Disordered" evidence="5">
    <location>
        <begin position="260"/>
        <end position="324"/>
    </location>
</feature>
<gene>
    <name evidence="7" type="ORF">ACFPIH_31400</name>
</gene>
<dbReference type="PROSITE" id="PS00070">
    <property type="entry name" value="ALDEHYDE_DEHYDR_CYS"/>
    <property type="match status" value="1"/>
</dbReference>
<evidence type="ECO:0000256" key="4">
    <source>
        <dbReference type="RuleBase" id="RU003345"/>
    </source>
</evidence>
<dbReference type="EMBL" id="JBHSFK010000023">
    <property type="protein sequence ID" value="MFC4503967.1"/>
    <property type="molecule type" value="Genomic_DNA"/>
</dbReference>
<organism evidence="7 8">
    <name type="scientific">Streptomyces vulcanius</name>
    <dbReference type="NCBI Taxonomy" id="1441876"/>
    <lineage>
        <taxon>Bacteria</taxon>
        <taxon>Bacillati</taxon>
        <taxon>Actinomycetota</taxon>
        <taxon>Actinomycetes</taxon>
        <taxon>Kitasatosporales</taxon>
        <taxon>Streptomycetaceae</taxon>
        <taxon>Streptomyces</taxon>
    </lineage>
</organism>
<dbReference type="InterPro" id="IPR016163">
    <property type="entry name" value="Ald_DH_C"/>
</dbReference>
<dbReference type="InterPro" id="IPR029510">
    <property type="entry name" value="Ald_DH_CS_GLU"/>
</dbReference>
<evidence type="ECO:0000256" key="1">
    <source>
        <dbReference type="ARBA" id="ARBA00023002"/>
    </source>
</evidence>
<dbReference type="InterPro" id="IPR016160">
    <property type="entry name" value="Ald_DH_CS_CYS"/>
</dbReference>
<dbReference type="InterPro" id="IPR003785">
    <property type="entry name" value="Creatininase/forma_Hydrolase"/>
</dbReference>
<evidence type="ECO:0000259" key="6">
    <source>
        <dbReference type="Pfam" id="PF00171"/>
    </source>
</evidence>
<evidence type="ECO:0000313" key="7">
    <source>
        <dbReference type="EMBL" id="MFC4503967.1"/>
    </source>
</evidence>
<dbReference type="Pfam" id="PF00171">
    <property type="entry name" value="Aldedh"/>
    <property type="match status" value="1"/>
</dbReference>
<dbReference type="InterPro" id="IPR015590">
    <property type="entry name" value="Aldehyde_DH_dom"/>
</dbReference>
<dbReference type="Gene3D" id="3.40.309.10">
    <property type="entry name" value="Aldehyde Dehydrogenase, Chain A, domain 2"/>
    <property type="match status" value="1"/>
</dbReference>
<dbReference type="SUPFAM" id="SSF53720">
    <property type="entry name" value="ALDH-like"/>
    <property type="match status" value="1"/>
</dbReference>
<comment type="similarity">
    <text evidence="4">Belongs to the aldehyde dehydrogenase family.</text>
</comment>
<evidence type="ECO:0000256" key="2">
    <source>
        <dbReference type="ARBA" id="ARBA00024029"/>
    </source>
</evidence>
<dbReference type="RefSeq" id="WP_381175926.1">
    <property type="nucleotide sequence ID" value="NZ_JBHSFK010000023.1"/>
</dbReference>
<evidence type="ECO:0000313" key="8">
    <source>
        <dbReference type="Proteomes" id="UP001595839"/>
    </source>
</evidence>
<comment type="caution">
    <text evidence="7">The sequence shown here is derived from an EMBL/GenBank/DDBJ whole genome shotgun (WGS) entry which is preliminary data.</text>
</comment>
<dbReference type="InterPro" id="IPR016162">
    <property type="entry name" value="Ald_DH_N"/>
</dbReference>
<dbReference type="InterPro" id="IPR016161">
    <property type="entry name" value="Ald_DH/histidinol_DH"/>
</dbReference>
<accession>A0ABV9AYQ8</accession>
<keyword evidence="8" id="KW-1185">Reference proteome</keyword>
<evidence type="ECO:0000256" key="5">
    <source>
        <dbReference type="SAM" id="MobiDB-lite"/>
    </source>
</evidence>
<dbReference type="PROSITE" id="PS00687">
    <property type="entry name" value="ALDEHYDE_DEHYDR_GLU"/>
    <property type="match status" value="1"/>
</dbReference>
<name>A0ABV9AYQ8_9ACTN</name>
<feature type="compositionally biased region" description="Low complexity" evidence="5">
    <location>
        <begin position="270"/>
        <end position="279"/>
    </location>
</feature>
<evidence type="ECO:0000256" key="3">
    <source>
        <dbReference type="PROSITE-ProRule" id="PRU10007"/>
    </source>
</evidence>
<dbReference type="PANTHER" id="PTHR11699">
    <property type="entry name" value="ALDEHYDE DEHYDROGENASE-RELATED"/>
    <property type="match status" value="1"/>
</dbReference>
<dbReference type="Proteomes" id="UP001595839">
    <property type="component" value="Unassembled WGS sequence"/>
</dbReference>
<reference evidence="8" key="1">
    <citation type="journal article" date="2019" name="Int. J. Syst. Evol. Microbiol.">
        <title>The Global Catalogue of Microorganisms (GCM) 10K type strain sequencing project: providing services to taxonomists for standard genome sequencing and annotation.</title>
        <authorList>
            <consortium name="The Broad Institute Genomics Platform"/>
            <consortium name="The Broad Institute Genome Sequencing Center for Infectious Disease"/>
            <person name="Wu L."/>
            <person name="Ma J."/>
        </authorList>
    </citation>
    <scope>NUCLEOTIDE SEQUENCE [LARGE SCALE GENOMIC DNA]</scope>
    <source>
        <strain evidence="8">CGMCC 4.7177</strain>
    </source>
</reference>